<keyword evidence="1" id="KW-0812">Transmembrane</keyword>
<gene>
    <name evidence="2" type="ORF">ES724_03620</name>
</gene>
<protein>
    <submittedName>
        <fullName evidence="2">Uncharacterized protein</fullName>
    </submittedName>
</protein>
<keyword evidence="1" id="KW-1133">Transmembrane helix</keyword>
<evidence type="ECO:0000313" key="3">
    <source>
        <dbReference type="Proteomes" id="UP000321367"/>
    </source>
</evidence>
<comment type="caution">
    <text evidence="2">The sequence shown here is derived from an EMBL/GenBank/DDBJ whole genome shotgun (WGS) entry which is preliminary data.</text>
</comment>
<evidence type="ECO:0000256" key="1">
    <source>
        <dbReference type="SAM" id="Phobius"/>
    </source>
</evidence>
<dbReference type="Proteomes" id="UP000321367">
    <property type="component" value="Unassembled WGS sequence"/>
</dbReference>
<dbReference type="OrthoDB" id="981524at2"/>
<accession>A0A5C7A0N5</accession>
<organism evidence="2 3">
    <name type="scientific">Gillisia hiemivivida</name>
    <dbReference type="NCBI Taxonomy" id="291190"/>
    <lineage>
        <taxon>Bacteria</taxon>
        <taxon>Pseudomonadati</taxon>
        <taxon>Bacteroidota</taxon>
        <taxon>Flavobacteriia</taxon>
        <taxon>Flavobacteriales</taxon>
        <taxon>Flavobacteriaceae</taxon>
        <taxon>Gillisia</taxon>
    </lineage>
</organism>
<reference evidence="2 3" key="1">
    <citation type="submission" date="2019-08" db="EMBL/GenBank/DDBJ databases">
        <title>Genome sequence of Gillisia hiemivivida IC154 (type strain).</title>
        <authorList>
            <person name="Bowman J.P."/>
        </authorList>
    </citation>
    <scope>NUCLEOTIDE SEQUENCE [LARGE SCALE GENOMIC DNA]</scope>
    <source>
        <strain evidence="2 3">IC154</strain>
    </source>
</reference>
<evidence type="ECO:0000313" key="2">
    <source>
        <dbReference type="EMBL" id="TXD95252.1"/>
    </source>
</evidence>
<proteinExistence type="predicted"/>
<dbReference type="AlphaFoldDB" id="A0A5C7A0N5"/>
<dbReference type="EMBL" id="VORY01000002">
    <property type="protein sequence ID" value="TXD95252.1"/>
    <property type="molecule type" value="Genomic_DNA"/>
</dbReference>
<dbReference type="RefSeq" id="WP_146929678.1">
    <property type="nucleotide sequence ID" value="NZ_CBCSHZ010000001.1"/>
</dbReference>
<feature type="transmembrane region" description="Helical" evidence="1">
    <location>
        <begin position="80"/>
        <end position="99"/>
    </location>
</feature>
<name>A0A5C7A0N5_9FLAO</name>
<keyword evidence="1" id="KW-0472">Membrane</keyword>
<sequence length="169" mass="19393">MDLEKYKNKSGFKIPNNYMENFEANLFEKLEISSENDKESKSGFQVPQDYFSTLESRILSKVASDSSKGKIINLFSKKRLYYASAVAAIFIVMLSTFLFNSPDSNSINTIEYAALEEYINEEDLDYYDISNLIYEDGYIIESLNASNFNEEAIFDYLSENVEDSGLIIE</sequence>
<keyword evidence="3" id="KW-1185">Reference proteome</keyword>